<keyword evidence="2" id="KW-1185">Reference proteome</keyword>
<reference evidence="1 2" key="1">
    <citation type="journal article" date="2022" name="G3 (Bethesda)">
        <title>Whole-genome sequence and methylome profiling of the almond [Prunus dulcis (Mill.) D.A. Webb] cultivar 'Nonpareil'.</title>
        <authorList>
            <person name="D'Amico-Willman K.M."/>
            <person name="Ouma W.Z."/>
            <person name="Meulia T."/>
            <person name="Sideli G.M."/>
            <person name="Gradziel T.M."/>
            <person name="Fresnedo-Ramirez J."/>
        </authorList>
    </citation>
    <scope>NUCLEOTIDE SEQUENCE [LARGE SCALE GENOMIC DNA]</scope>
    <source>
        <strain evidence="1">Clone GOH B32 T37-40</strain>
    </source>
</reference>
<protein>
    <submittedName>
        <fullName evidence="1">Uncharacterized protein</fullName>
    </submittedName>
</protein>
<comment type="caution">
    <text evidence="1">The sequence shown here is derived from an EMBL/GenBank/DDBJ whole genome shotgun (WGS) entry which is preliminary data.</text>
</comment>
<gene>
    <name evidence="1" type="ORF">L3X38_007725</name>
</gene>
<name>A0AAD5F6F6_PRUDU</name>
<organism evidence="1 2">
    <name type="scientific">Prunus dulcis</name>
    <name type="common">Almond</name>
    <name type="synonym">Amygdalus dulcis</name>
    <dbReference type="NCBI Taxonomy" id="3755"/>
    <lineage>
        <taxon>Eukaryota</taxon>
        <taxon>Viridiplantae</taxon>
        <taxon>Streptophyta</taxon>
        <taxon>Embryophyta</taxon>
        <taxon>Tracheophyta</taxon>
        <taxon>Spermatophyta</taxon>
        <taxon>Magnoliopsida</taxon>
        <taxon>eudicotyledons</taxon>
        <taxon>Gunneridae</taxon>
        <taxon>Pentapetalae</taxon>
        <taxon>rosids</taxon>
        <taxon>fabids</taxon>
        <taxon>Rosales</taxon>
        <taxon>Rosaceae</taxon>
        <taxon>Amygdaloideae</taxon>
        <taxon>Amygdaleae</taxon>
        <taxon>Prunus</taxon>
    </lineage>
</organism>
<evidence type="ECO:0000313" key="1">
    <source>
        <dbReference type="EMBL" id="KAI5354830.1"/>
    </source>
</evidence>
<dbReference type="Proteomes" id="UP001054821">
    <property type="component" value="Chromosome 1"/>
</dbReference>
<evidence type="ECO:0000313" key="2">
    <source>
        <dbReference type="Proteomes" id="UP001054821"/>
    </source>
</evidence>
<accession>A0AAD5F6F6</accession>
<sequence length="89" mass="10067">MVTSVSFVNRWQLTIETGAHGSLDALSLHVDLCIWNLSKSIMHDETCMDNWIYVMPEGQLTDKSLKEISFGLSRDLKKSQDPPLSSKIK</sequence>
<dbReference type="AlphaFoldDB" id="A0AAD5F6F6"/>
<dbReference type="EMBL" id="JAJFAZ020000001">
    <property type="protein sequence ID" value="KAI5354830.1"/>
    <property type="molecule type" value="Genomic_DNA"/>
</dbReference>
<proteinExistence type="predicted"/>